<keyword evidence="1" id="KW-0472">Membrane</keyword>
<dbReference type="InterPro" id="IPR046864">
    <property type="entry name" value="VasX_N"/>
</dbReference>
<comment type="caution">
    <text evidence="3">The sequence shown here is derived from an EMBL/GenBank/DDBJ whole genome shotgun (WGS) entry which is preliminary data.</text>
</comment>
<dbReference type="NCBIfam" id="NF041559">
    <property type="entry name" value="BTH_I2691_fam"/>
    <property type="match status" value="1"/>
</dbReference>
<feature type="transmembrane region" description="Helical" evidence="1">
    <location>
        <begin position="779"/>
        <end position="797"/>
    </location>
</feature>
<feature type="domain" description="Toxin VasX N-terminal region" evidence="2">
    <location>
        <begin position="4"/>
        <end position="160"/>
    </location>
</feature>
<evidence type="ECO:0000256" key="1">
    <source>
        <dbReference type="SAM" id="Phobius"/>
    </source>
</evidence>
<protein>
    <submittedName>
        <fullName evidence="3">T6SS effector BTH_I2691 family protein</fullName>
    </submittedName>
</protein>
<organism evidence="3">
    <name type="scientific">Herbaspirillum huttiense subsp. nephrolepidis</name>
    <dbReference type="NCBI Taxonomy" id="3075126"/>
    <lineage>
        <taxon>Bacteria</taxon>
        <taxon>Pseudomonadati</taxon>
        <taxon>Pseudomonadota</taxon>
        <taxon>Betaproteobacteria</taxon>
        <taxon>Burkholderiales</taxon>
        <taxon>Oxalobacteraceae</taxon>
        <taxon>Herbaspirillum</taxon>
    </lineage>
</organism>
<keyword evidence="1" id="KW-1133">Transmembrane helix</keyword>
<reference evidence="3" key="1">
    <citation type="submission" date="2023-02" db="EMBL/GenBank/DDBJ databases">
        <title>Description of Herbaspirillum huttiense subsp. nephrolepsisexaltata and Herbaspirillum huttiense subsp. lycopersicon.</title>
        <authorList>
            <person name="Poudel M."/>
            <person name="Sharma A."/>
            <person name="Goss E."/>
            <person name="Tapia J.H."/>
            <person name="Harmon C.M."/>
            <person name="Jones J.B."/>
        </authorList>
    </citation>
    <scope>NUCLEOTIDE SEQUENCE</scope>
    <source>
        <strain evidence="3">NC40101</strain>
    </source>
</reference>
<dbReference type="Pfam" id="PF20249">
    <property type="entry name" value="VasX_N"/>
    <property type="match status" value="1"/>
</dbReference>
<dbReference type="CDD" id="cd20707">
    <property type="entry name" value="MIX_III"/>
    <property type="match status" value="1"/>
</dbReference>
<dbReference type="EMBL" id="JAVRAA010000001">
    <property type="protein sequence ID" value="MDT0335254.1"/>
    <property type="molecule type" value="Genomic_DNA"/>
</dbReference>
<evidence type="ECO:0000313" key="3">
    <source>
        <dbReference type="EMBL" id="MDT0335254.1"/>
    </source>
</evidence>
<evidence type="ECO:0000259" key="2">
    <source>
        <dbReference type="Pfam" id="PF20249"/>
    </source>
</evidence>
<proteinExistence type="predicted"/>
<dbReference type="InterPro" id="IPR048126">
    <property type="entry name" value="Toxin_VasX"/>
</dbReference>
<feature type="transmembrane region" description="Helical" evidence="1">
    <location>
        <begin position="721"/>
        <end position="740"/>
    </location>
</feature>
<accession>A0AAE4G3X7</accession>
<keyword evidence="1" id="KW-0812">Transmembrane</keyword>
<dbReference type="AlphaFoldDB" id="A0AAE4G3X7"/>
<feature type="transmembrane region" description="Helical" evidence="1">
    <location>
        <begin position="752"/>
        <end position="773"/>
    </location>
</feature>
<dbReference type="RefSeq" id="WP_310838253.1">
    <property type="nucleotide sequence ID" value="NZ_JAVLSM010000012.1"/>
</dbReference>
<gene>
    <name evidence="3" type="ORF">RJN63_00325</name>
</gene>
<sequence>MNGCNFCDKKGLLIYPVRYAVASPYGAAGVPGLSGNFRIEGAPQSAGAAKYSLRALRPGYLYTYDEKRGRLKAYVVMPTGHLWNYPLEYNAPHPAKIRFACIDPGELVRAYCVDIIHTATDSASNFWIGWSNVQWTKALLKKVGDAGWRKKHMQCIDIPAMLAGSAVHTGEFNASADKVAHFVADEAAMKKAYAFSNTPTESDTRKLATAVRFRAIMAEHGPHHKGYIAALNDPVGMTNDLSELTVPDLQAGFDEKLHQRKMIADLLALAEHHVRQEARQEVVFSDAVAEASAHHPDGDIYNGLKTLGAMFKLGGIDRHEKKLQEQRKKYGEDLAGRQQAAADDAWHELTHDNGKPALDEAAMKAFPAIYDAALKQFEPQLLQLLMAHLGWLKSEQLANWMEGVHDDADIRSGYAYSESMSQCIGKAVCSKPCVDQLANWISGGNLQDKRNLYARALLLNQADIIAATETQLKGSDFQFENILNVYKGAILRLDDPKQAEQLIDRLALTTGNVIVKAISGSSSALARAIALTHLQLLGGVGIKVSNMSRVDVAQWAIAQAKEQGIKLETDRKETRADARTQAREAVKRARVQNHFYYALDIGALEKDGRIAPGSIKGIGIPGVTTAKNWLGSGSPRDFRLGVVTMIVQMAALQFAMTDLDNNDQFNLWETRVKATAAITSLSATIVEAAAISVKDSSDHPLSAFIRRQWAGIDRTVGKIIFLARTAGLLAGLGVAAWDIFDKGWEALKDEKFGLASLYFLNGILGARIAFALFFSLGSLFWPIFLLSFGIGIAIAYVNNSALKTWIAHCEFSGGIKYTSFEAELKGYRDAVGVQ</sequence>
<name>A0AAE4G3X7_9BURK</name>